<evidence type="ECO:0000259" key="4">
    <source>
        <dbReference type="PROSITE" id="PS50887"/>
    </source>
</evidence>
<dbReference type="SUPFAM" id="SSF54631">
    <property type="entry name" value="CBS-domain pair"/>
    <property type="match status" value="1"/>
</dbReference>
<protein>
    <submittedName>
        <fullName evidence="6">Putative diguanylate cyclase YdaM</fullName>
        <ecNumber evidence="6">2.7.7.65</ecNumber>
    </submittedName>
</protein>
<dbReference type="InterPro" id="IPR051462">
    <property type="entry name" value="CBS_domain-containing"/>
</dbReference>
<name>A0A399EGY4_9DEIN</name>
<organism evidence="6 7">
    <name type="scientific">Calidithermus roseus</name>
    <dbReference type="NCBI Taxonomy" id="1644118"/>
    <lineage>
        <taxon>Bacteria</taxon>
        <taxon>Thermotogati</taxon>
        <taxon>Deinococcota</taxon>
        <taxon>Deinococci</taxon>
        <taxon>Thermales</taxon>
        <taxon>Thermaceae</taxon>
        <taxon>Calidithermus</taxon>
    </lineage>
</organism>
<dbReference type="NCBIfam" id="TIGR00254">
    <property type="entry name" value="GGDEF"/>
    <property type="match status" value="1"/>
</dbReference>
<dbReference type="PANTHER" id="PTHR48108:SF34">
    <property type="entry name" value="CBS DOMAIN-CONTAINING PROTEIN YHCV"/>
    <property type="match status" value="1"/>
</dbReference>
<evidence type="ECO:0000256" key="1">
    <source>
        <dbReference type="ARBA" id="ARBA00022737"/>
    </source>
</evidence>
<dbReference type="CDD" id="cd01949">
    <property type="entry name" value="GGDEF"/>
    <property type="match status" value="1"/>
</dbReference>
<dbReference type="Gene3D" id="3.10.580.10">
    <property type="entry name" value="CBS-domain"/>
    <property type="match status" value="2"/>
</dbReference>
<feature type="region of interest" description="Disordered" evidence="3">
    <location>
        <begin position="264"/>
        <end position="284"/>
    </location>
</feature>
<evidence type="ECO:0000313" key="7">
    <source>
        <dbReference type="Proteomes" id="UP000265341"/>
    </source>
</evidence>
<dbReference type="InterPro" id="IPR000644">
    <property type="entry name" value="CBS_dom"/>
</dbReference>
<accession>A0A399EGY4</accession>
<feature type="domain" description="CBS" evidence="5">
    <location>
        <begin position="67"/>
        <end position="123"/>
    </location>
</feature>
<evidence type="ECO:0000256" key="3">
    <source>
        <dbReference type="SAM" id="MobiDB-lite"/>
    </source>
</evidence>
<dbReference type="Proteomes" id="UP000265341">
    <property type="component" value="Unassembled WGS sequence"/>
</dbReference>
<feature type="domain" description="CBS" evidence="5">
    <location>
        <begin position="9"/>
        <end position="64"/>
    </location>
</feature>
<reference evidence="6 7" key="1">
    <citation type="submission" date="2018-08" db="EMBL/GenBank/DDBJ databases">
        <title>Meiothermus roseus NBRC 110900 genome sequencing project.</title>
        <authorList>
            <person name="Da Costa M.S."/>
            <person name="Albuquerque L."/>
            <person name="Raposo P."/>
            <person name="Froufe H.J.C."/>
            <person name="Barroso C.S."/>
            <person name="Egas C."/>
        </authorList>
    </citation>
    <scope>NUCLEOTIDE SEQUENCE [LARGE SCALE GENOMIC DNA]</scope>
    <source>
        <strain evidence="6 7">NBRC 110900</strain>
    </source>
</reference>
<dbReference type="PANTHER" id="PTHR48108">
    <property type="entry name" value="CBS DOMAIN-CONTAINING PROTEIN CBSX2, CHLOROPLASTIC"/>
    <property type="match status" value="1"/>
</dbReference>
<dbReference type="PROSITE" id="PS51371">
    <property type="entry name" value="CBS"/>
    <property type="match status" value="2"/>
</dbReference>
<sequence>MQRRVIDAMTPDPLVVEGEVSVAEAARLMNQHRVGGLPVVTGERLVGLLTSRDVRAAHPNRLVLDAMRKDPLTIPPEASLFEAFERMQEAEVERLLVVRAGKLVGVLTKGALLYSLGASQDPLTGLSRADRLRHTLESYLQGGLDPTLVFADLDSFGSLNKAHGHVAADRALRALGRLLGGFARAHGGEAFRYAGDEFVLLFPRPRGEVLPLLEELRREVGVLKVEGLPPLALSLGVSGGRRGPGRVPENPAATADDLINLASQASTRAKGSPQGWVEAAESSR</sequence>
<dbReference type="InterPro" id="IPR029787">
    <property type="entry name" value="Nucleotide_cyclase"/>
</dbReference>
<dbReference type="EMBL" id="QWLA01000107">
    <property type="protein sequence ID" value="RIH82399.1"/>
    <property type="molecule type" value="Genomic_DNA"/>
</dbReference>
<dbReference type="InterPro" id="IPR046342">
    <property type="entry name" value="CBS_dom_sf"/>
</dbReference>
<keyword evidence="6" id="KW-0808">Transferase</keyword>
<evidence type="ECO:0000313" key="6">
    <source>
        <dbReference type="EMBL" id="RIH82399.1"/>
    </source>
</evidence>
<dbReference type="SUPFAM" id="SSF55073">
    <property type="entry name" value="Nucleotide cyclase"/>
    <property type="match status" value="1"/>
</dbReference>
<keyword evidence="7" id="KW-1185">Reference proteome</keyword>
<gene>
    <name evidence="6" type="primary">ydaM_4</name>
    <name evidence="6" type="ORF">Mrose_03381</name>
</gene>
<feature type="domain" description="GGDEF" evidence="4">
    <location>
        <begin position="144"/>
        <end position="282"/>
    </location>
</feature>
<dbReference type="RefSeq" id="WP_119280337.1">
    <property type="nucleotide sequence ID" value="NZ_QWLA01000107.1"/>
</dbReference>
<dbReference type="Pfam" id="PF00990">
    <property type="entry name" value="GGDEF"/>
    <property type="match status" value="1"/>
</dbReference>
<dbReference type="SMART" id="SM00116">
    <property type="entry name" value="CBS"/>
    <property type="match status" value="2"/>
</dbReference>
<dbReference type="Pfam" id="PF00571">
    <property type="entry name" value="CBS"/>
    <property type="match status" value="2"/>
</dbReference>
<keyword evidence="1" id="KW-0677">Repeat</keyword>
<dbReference type="Gene3D" id="3.30.70.270">
    <property type="match status" value="1"/>
</dbReference>
<evidence type="ECO:0000256" key="2">
    <source>
        <dbReference type="PROSITE-ProRule" id="PRU00703"/>
    </source>
</evidence>
<dbReference type="PROSITE" id="PS50887">
    <property type="entry name" value="GGDEF"/>
    <property type="match status" value="1"/>
</dbReference>
<proteinExistence type="predicted"/>
<dbReference type="EC" id="2.7.7.65" evidence="6"/>
<dbReference type="SMART" id="SM00267">
    <property type="entry name" value="GGDEF"/>
    <property type="match status" value="1"/>
</dbReference>
<comment type="caution">
    <text evidence="6">The sequence shown here is derived from an EMBL/GenBank/DDBJ whole genome shotgun (WGS) entry which is preliminary data.</text>
</comment>
<dbReference type="InterPro" id="IPR043128">
    <property type="entry name" value="Rev_trsase/Diguanyl_cyclase"/>
</dbReference>
<dbReference type="InterPro" id="IPR000160">
    <property type="entry name" value="GGDEF_dom"/>
</dbReference>
<keyword evidence="6" id="KW-0548">Nucleotidyltransferase</keyword>
<evidence type="ECO:0000259" key="5">
    <source>
        <dbReference type="PROSITE" id="PS51371"/>
    </source>
</evidence>
<keyword evidence="2" id="KW-0129">CBS domain</keyword>
<dbReference type="GO" id="GO:0052621">
    <property type="term" value="F:diguanylate cyclase activity"/>
    <property type="evidence" value="ECO:0007669"/>
    <property type="project" value="UniProtKB-EC"/>
</dbReference>
<dbReference type="AlphaFoldDB" id="A0A399EGY4"/>
<dbReference type="OrthoDB" id="12905at2"/>